<keyword evidence="1" id="KW-0678">Repressor</keyword>
<dbReference type="PANTHER" id="PTHR43479:SF11">
    <property type="entry name" value="ACREF_ENVCD OPERON REPRESSOR-RELATED"/>
    <property type="match status" value="1"/>
</dbReference>
<dbReference type="PROSITE" id="PS01081">
    <property type="entry name" value="HTH_TETR_1"/>
    <property type="match status" value="1"/>
</dbReference>
<dbReference type="GO" id="GO:0003677">
    <property type="term" value="F:DNA binding"/>
    <property type="evidence" value="ECO:0007669"/>
    <property type="project" value="UniProtKB-UniRule"/>
</dbReference>
<dbReference type="InterPro" id="IPR023772">
    <property type="entry name" value="DNA-bd_HTH_TetR-type_CS"/>
</dbReference>
<feature type="DNA-binding region" description="H-T-H motif" evidence="3">
    <location>
        <begin position="26"/>
        <end position="45"/>
    </location>
</feature>
<keyword evidence="2 3" id="KW-0238">DNA-binding</keyword>
<evidence type="ECO:0000313" key="6">
    <source>
        <dbReference type="Proteomes" id="UP001178322"/>
    </source>
</evidence>
<dbReference type="Proteomes" id="UP001178322">
    <property type="component" value="Chromosome"/>
</dbReference>
<dbReference type="SUPFAM" id="SSF46689">
    <property type="entry name" value="Homeodomain-like"/>
    <property type="match status" value="1"/>
</dbReference>
<proteinExistence type="predicted"/>
<dbReference type="Gene3D" id="1.10.357.10">
    <property type="entry name" value="Tetracycline Repressor, domain 2"/>
    <property type="match status" value="1"/>
</dbReference>
<protein>
    <submittedName>
        <fullName evidence="5">TetR/AcrR family transcriptional regulator</fullName>
    </submittedName>
</protein>
<evidence type="ECO:0000256" key="2">
    <source>
        <dbReference type="ARBA" id="ARBA00023125"/>
    </source>
</evidence>
<dbReference type="InterPro" id="IPR009057">
    <property type="entry name" value="Homeodomain-like_sf"/>
</dbReference>
<dbReference type="Pfam" id="PF16295">
    <property type="entry name" value="TetR_C_10"/>
    <property type="match status" value="1"/>
</dbReference>
<gene>
    <name evidence="5" type="ORF">QNH24_22175</name>
</gene>
<evidence type="ECO:0000259" key="4">
    <source>
        <dbReference type="PROSITE" id="PS50977"/>
    </source>
</evidence>
<dbReference type="InterPro" id="IPR050624">
    <property type="entry name" value="HTH-type_Tx_Regulator"/>
</dbReference>
<dbReference type="AlphaFoldDB" id="A0AAX3WVL1"/>
<evidence type="ECO:0000256" key="3">
    <source>
        <dbReference type="PROSITE-ProRule" id="PRU00335"/>
    </source>
</evidence>
<dbReference type="InterPro" id="IPR032551">
    <property type="entry name" value="BscR_C"/>
</dbReference>
<sequence>MTTNKRENIMKASLMLFTERGFDATTVPMIADKAQVGAGTIYRYFENKEVLLNSLYRECVEQLYQALTGDFPVSASVREQFHHLFQRLIHFGQEHREKLTFIDSHMEPRILDEESQNKFYECLGFLQKFIIEGQQQGIIVQLHPDALIPIFYGTIIKLFKVTRDSDLEESADLFAGIEECCWNALKIH</sequence>
<dbReference type="Pfam" id="PF00440">
    <property type="entry name" value="TetR_N"/>
    <property type="match status" value="1"/>
</dbReference>
<dbReference type="InterPro" id="IPR036271">
    <property type="entry name" value="Tet_transcr_reg_TetR-rel_C_sf"/>
</dbReference>
<dbReference type="EMBL" id="CP126101">
    <property type="protein sequence ID" value="WHY50968.1"/>
    <property type="molecule type" value="Genomic_DNA"/>
</dbReference>
<feature type="domain" description="HTH tetR-type" evidence="4">
    <location>
        <begin position="3"/>
        <end position="63"/>
    </location>
</feature>
<dbReference type="PROSITE" id="PS50977">
    <property type="entry name" value="HTH_TETR_2"/>
    <property type="match status" value="1"/>
</dbReference>
<evidence type="ECO:0000256" key="1">
    <source>
        <dbReference type="ARBA" id="ARBA00022491"/>
    </source>
</evidence>
<dbReference type="PRINTS" id="PR00455">
    <property type="entry name" value="HTHTETR"/>
</dbReference>
<dbReference type="SUPFAM" id="SSF48498">
    <property type="entry name" value="Tetracyclin repressor-like, C-terminal domain"/>
    <property type="match status" value="1"/>
</dbReference>
<accession>A0AAX3WVL1</accession>
<organism evidence="5 6">
    <name type="scientific">Lysinibacillus pakistanensis</name>
    <dbReference type="NCBI Taxonomy" id="759811"/>
    <lineage>
        <taxon>Bacteria</taxon>
        <taxon>Bacillati</taxon>
        <taxon>Bacillota</taxon>
        <taxon>Bacilli</taxon>
        <taxon>Bacillales</taxon>
        <taxon>Bacillaceae</taxon>
        <taxon>Lysinibacillus</taxon>
    </lineage>
</organism>
<dbReference type="PANTHER" id="PTHR43479">
    <property type="entry name" value="ACREF/ENVCD OPERON REPRESSOR-RELATED"/>
    <property type="match status" value="1"/>
</dbReference>
<dbReference type="RefSeq" id="WP_283869579.1">
    <property type="nucleotide sequence ID" value="NZ_CP126101.1"/>
</dbReference>
<dbReference type="InterPro" id="IPR001647">
    <property type="entry name" value="HTH_TetR"/>
</dbReference>
<evidence type="ECO:0000313" key="5">
    <source>
        <dbReference type="EMBL" id="WHY50968.1"/>
    </source>
</evidence>
<reference evidence="5" key="1">
    <citation type="submission" date="2023-05" db="EMBL/GenBank/DDBJ databases">
        <title>Comparative genomics of Bacillaceae isolates and their secondary metabolite potential.</title>
        <authorList>
            <person name="Song L."/>
            <person name="Nielsen L.J."/>
            <person name="Mohite O."/>
            <person name="Xu X."/>
            <person name="Weber T."/>
            <person name="Kovacs A.T."/>
        </authorList>
    </citation>
    <scope>NUCLEOTIDE SEQUENCE</scope>
    <source>
        <strain evidence="5">LY1</strain>
    </source>
</reference>
<name>A0AAX3WVL1_9BACI</name>